<dbReference type="EMBL" id="CM041533">
    <property type="protein sequence ID" value="KAI3374405.1"/>
    <property type="molecule type" value="Genomic_DNA"/>
</dbReference>
<dbReference type="Proteomes" id="UP000831701">
    <property type="component" value="Chromosome 3"/>
</dbReference>
<gene>
    <name evidence="1" type="ORF">L3Q82_006231</name>
</gene>
<organism evidence="1 2">
    <name type="scientific">Scortum barcoo</name>
    <name type="common">barcoo grunter</name>
    <dbReference type="NCBI Taxonomy" id="214431"/>
    <lineage>
        <taxon>Eukaryota</taxon>
        <taxon>Metazoa</taxon>
        <taxon>Chordata</taxon>
        <taxon>Craniata</taxon>
        <taxon>Vertebrata</taxon>
        <taxon>Euteleostomi</taxon>
        <taxon>Actinopterygii</taxon>
        <taxon>Neopterygii</taxon>
        <taxon>Teleostei</taxon>
        <taxon>Neoteleostei</taxon>
        <taxon>Acanthomorphata</taxon>
        <taxon>Eupercaria</taxon>
        <taxon>Centrarchiformes</taxon>
        <taxon>Terapontoidei</taxon>
        <taxon>Terapontidae</taxon>
        <taxon>Scortum</taxon>
    </lineage>
</organism>
<proteinExistence type="predicted"/>
<keyword evidence="2" id="KW-1185">Reference proteome</keyword>
<evidence type="ECO:0000313" key="2">
    <source>
        <dbReference type="Proteomes" id="UP000831701"/>
    </source>
</evidence>
<name>A0ACB8X2B3_9TELE</name>
<sequence>MKEARLLYNKREESNKRIMELEAEGARHIFIHVGEVGFNLCRVKRHGRNITGQKVIVTLPALLLVSANTRGELQSRIHHYWHVDLITGETLKVS</sequence>
<reference evidence="1" key="1">
    <citation type="submission" date="2022-04" db="EMBL/GenBank/DDBJ databases">
        <title>Jade perch genome.</title>
        <authorList>
            <person name="Chao B."/>
        </authorList>
    </citation>
    <scope>NUCLEOTIDE SEQUENCE</scope>
    <source>
        <strain evidence="1">CB-2022</strain>
    </source>
</reference>
<evidence type="ECO:0000313" key="1">
    <source>
        <dbReference type="EMBL" id="KAI3374405.1"/>
    </source>
</evidence>
<accession>A0ACB8X2B3</accession>
<protein>
    <submittedName>
        <fullName evidence="1">Uncharacterized protein</fullName>
    </submittedName>
</protein>
<comment type="caution">
    <text evidence="1">The sequence shown here is derived from an EMBL/GenBank/DDBJ whole genome shotgun (WGS) entry which is preliminary data.</text>
</comment>